<reference evidence="2 3" key="1">
    <citation type="submission" date="2016-10" db="EMBL/GenBank/DDBJ databases">
        <authorList>
            <person name="de Groot N.N."/>
        </authorList>
    </citation>
    <scope>NUCLEOTIDE SEQUENCE [LARGE SCALE GENOMIC DNA]</scope>
    <source>
        <strain evidence="2 3">CGMCC 4.7037</strain>
    </source>
</reference>
<evidence type="ECO:0000313" key="2">
    <source>
        <dbReference type="EMBL" id="SEG73122.1"/>
    </source>
</evidence>
<dbReference type="Gene3D" id="3.40.1580.10">
    <property type="entry name" value="SMI1/KNR4-like"/>
    <property type="match status" value="1"/>
</dbReference>
<evidence type="ECO:0000313" key="3">
    <source>
        <dbReference type="Proteomes" id="UP000236732"/>
    </source>
</evidence>
<dbReference type="RefSeq" id="WP_103956637.1">
    <property type="nucleotide sequence ID" value="NZ_FNVT01000004.1"/>
</dbReference>
<dbReference type="SMART" id="SM00860">
    <property type="entry name" value="SMI1_KNR4"/>
    <property type="match status" value="1"/>
</dbReference>
<name>A0A1H6CJL9_9ACTN</name>
<dbReference type="OrthoDB" id="1190024at2"/>
<dbReference type="InterPro" id="IPR037883">
    <property type="entry name" value="Knr4/Smi1-like_sf"/>
</dbReference>
<evidence type="ECO:0000259" key="1">
    <source>
        <dbReference type="SMART" id="SM00860"/>
    </source>
</evidence>
<dbReference type="EMBL" id="FNVT01000004">
    <property type="protein sequence ID" value="SEG73122.1"/>
    <property type="molecule type" value="Genomic_DNA"/>
</dbReference>
<dbReference type="SUPFAM" id="SSF160631">
    <property type="entry name" value="SMI1/KNR4-like"/>
    <property type="match status" value="1"/>
</dbReference>
<keyword evidence="3" id="KW-1185">Reference proteome</keyword>
<protein>
    <recommendedName>
        <fullName evidence="1">Knr4/Smi1-like domain-containing protein</fullName>
    </recommendedName>
</protein>
<organism evidence="2 3">
    <name type="scientific">Nonomuraea solani</name>
    <dbReference type="NCBI Taxonomy" id="1144553"/>
    <lineage>
        <taxon>Bacteria</taxon>
        <taxon>Bacillati</taxon>
        <taxon>Actinomycetota</taxon>
        <taxon>Actinomycetes</taxon>
        <taxon>Streptosporangiales</taxon>
        <taxon>Streptosporangiaceae</taxon>
        <taxon>Nonomuraea</taxon>
    </lineage>
</organism>
<sequence>MVTMTAGLDRLRAIETGRPVHLHEFYRSNKRFLIFGAERHQYRNTPLNSTSVLALEDDFGVQLPPAYREFLLQIGPGAGPYYGIWEPEEIVKETEGDPAKPFPLTRRDAEQIYNAWYTWVHDPKPNSGGGPSIQAPDPTPGCIFIGTQGCSGVTALVTTGELTGTVWDVWLDESAWRPAKTAPASLESELYDLATPTYLGPTPTFDAWYEAWLTRADAELSPPGRTS</sequence>
<dbReference type="AlphaFoldDB" id="A0A1H6CJL9"/>
<proteinExistence type="predicted"/>
<dbReference type="InterPro" id="IPR018958">
    <property type="entry name" value="Knr4/Smi1-like_dom"/>
</dbReference>
<dbReference type="Proteomes" id="UP000236732">
    <property type="component" value="Unassembled WGS sequence"/>
</dbReference>
<gene>
    <name evidence="2" type="ORF">SAMN05444920_10454</name>
</gene>
<feature type="domain" description="Knr4/Smi1-like" evidence="1">
    <location>
        <begin position="46"/>
        <end position="173"/>
    </location>
</feature>
<accession>A0A1H6CJL9</accession>
<dbReference type="Pfam" id="PF09346">
    <property type="entry name" value="SMI1_KNR4"/>
    <property type="match status" value="1"/>
</dbReference>